<organism evidence="2 3">
    <name type="scientific">Syncephalis pseudoplumigaleata</name>
    <dbReference type="NCBI Taxonomy" id="1712513"/>
    <lineage>
        <taxon>Eukaryota</taxon>
        <taxon>Fungi</taxon>
        <taxon>Fungi incertae sedis</taxon>
        <taxon>Zoopagomycota</taxon>
        <taxon>Zoopagomycotina</taxon>
        <taxon>Zoopagomycetes</taxon>
        <taxon>Zoopagales</taxon>
        <taxon>Piptocephalidaceae</taxon>
        <taxon>Syncephalis</taxon>
    </lineage>
</organism>
<feature type="transmembrane region" description="Helical" evidence="1">
    <location>
        <begin position="131"/>
        <end position="153"/>
    </location>
</feature>
<evidence type="ECO:0000313" key="3">
    <source>
        <dbReference type="Proteomes" id="UP000278143"/>
    </source>
</evidence>
<evidence type="ECO:0000256" key="1">
    <source>
        <dbReference type="SAM" id="Phobius"/>
    </source>
</evidence>
<keyword evidence="1" id="KW-0812">Transmembrane</keyword>
<dbReference type="Proteomes" id="UP000278143">
    <property type="component" value="Unassembled WGS sequence"/>
</dbReference>
<keyword evidence="3" id="KW-1185">Reference proteome</keyword>
<keyword evidence="1" id="KW-0472">Membrane</keyword>
<proteinExistence type="predicted"/>
<dbReference type="AlphaFoldDB" id="A0A4P9YZV1"/>
<sequence>MAVTYAEIPRDGTLERIFNEQPVVFAVFAAIYILIAVAQLVYAVRYRNKHYLFFVLAFSRNILIPFWTFLIYTCAAELLDQWCKSMRKVLARAAVIGRVVAISAMICIMLAFSVQVIAHSLLRKGYIIHEWLATMAMALHLLGLNMLMLMAGVLLKLSPSKFAFRNDRKRREIALLLAIYLLLLLHRVFTQVRVPYTEFAIFPLIGLFTLYPVNALHGYSQPANSSKARFGLV</sequence>
<reference evidence="3" key="1">
    <citation type="journal article" date="2018" name="Nat. Microbiol.">
        <title>Leveraging single-cell genomics to expand the fungal tree of life.</title>
        <authorList>
            <person name="Ahrendt S.R."/>
            <person name="Quandt C.A."/>
            <person name="Ciobanu D."/>
            <person name="Clum A."/>
            <person name="Salamov A."/>
            <person name="Andreopoulos B."/>
            <person name="Cheng J.F."/>
            <person name="Woyke T."/>
            <person name="Pelin A."/>
            <person name="Henrissat B."/>
            <person name="Reynolds N.K."/>
            <person name="Benny G.L."/>
            <person name="Smith M.E."/>
            <person name="James T.Y."/>
            <person name="Grigoriev I.V."/>
        </authorList>
    </citation>
    <scope>NUCLEOTIDE SEQUENCE [LARGE SCALE GENOMIC DNA]</scope>
    <source>
        <strain evidence="3">Benny S71-1</strain>
    </source>
</reference>
<dbReference type="EMBL" id="KZ989711">
    <property type="protein sequence ID" value="RKP25538.1"/>
    <property type="molecule type" value="Genomic_DNA"/>
</dbReference>
<feature type="transmembrane region" description="Helical" evidence="1">
    <location>
        <begin position="201"/>
        <end position="219"/>
    </location>
</feature>
<feature type="transmembrane region" description="Helical" evidence="1">
    <location>
        <begin position="173"/>
        <end position="189"/>
    </location>
</feature>
<keyword evidence="1" id="KW-1133">Transmembrane helix</keyword>
<feature type="transmembrane region" description="Helical" evidence="1">
    <location>
        <begin position="23"/>
        <end position="44"/>
    </location>
</feature>
<feature type="transmembrane region" description="Helical" evidence="1">
    <location>
        <begin position="50"/>
        <end position="74"/>
    </location>
</feature>
<dbReference type="OrthoDB" id="10414778at2759"/>
<accession>A0A4P9YZV1</accession>
<evidence type="ECO:0000313" key="2">
    <source>
        <dbReference type="EMBL" id="RKP25538.1"/>
    </source>
</evidence>
<name>A0A4P9YZV1_9FUNG</name>
<gene>
    <name evidence="2" type="ORF">SYNPS1DRAFT_22518</name>
</gene>
<protein>
    <submittedName>
        <fullName evidence="2">Uncharacterized protein</fullName>
    </submittedName>
</protein>
<feature type="transmembrane region" description="Helical" evidence="1">
    <location>
        <begin position="95"/>
        <end position="119"/>
    </location>
</feature>